<dbReference type="InterPro" id="IPR035418">
    <property type="entry name" value="AraC-bd_2"/>
</dbReference>
<keyword evidence="3" id="KW-0804">Transcription</keyword>
<organism evidence="5 6">
    <name type="scientific">Paraburkholderia sediminicola</name>
    <dbReference type="NCBI Taxonomy" id="458836"/>
    <lineage>
        <taxon>Bacteria</taxon>
        <taxon>Pseudomonadati</taxon>
        <taxon>Pseudomonadota</taxon>
        <taxon>Betaproteobacteria</taxon>
        <taxon>Burkholderiales</taxon>
        <taxon>Burkholderiaceae</taxon>
        <taxon>Paraburkholderia</taxon>
    </lineage>
</organism>
<dbReference type="SUPFAM" id="SSF46689">
    <property type="entry name" value="Homeodomain-like"/>
    <property type="match status" value="1"/>
</dbReference>
<feature type="domain" description="HTH araC/xylS-type" evidence="4">
    <location>
        <begin position="217"/>
        <end position="318"/>
    </location>
</feature>
<dbReference type="RefSeq" id="WP_175053139.1">
    <property type="nucleotide sequence ID" value="NZ_CADIKC010000008.1"/>
</dbReference>
<dbReference type="InterPro" id="IPR018060">
    <property type="entry name" value="HTH_AraC"/>
</dbReference>
<dbReference type="InterPro" id="IPR050204">
    <property type="entry name" value="AraC_XylS_family_regulators"/>
</dbReference>
<gene>
    <name evidence="5" type="primary">feaR_2</name>
    <name evidence="5" type="ORF">LMG24238_05379</name>
</gene>
<accession>A0A6J5C546</accession>
<keyword evidence="2" id="KW-0238">DNA-binding</keyword>
<evidence type="ECO:0000259" key="4">
    <source>
        <dbReference type="PROSITE" id="PS01124"/>
    </source>
</evidence>
<proteinExistence type="predicted"/>
<dbReference type="PROSITE" id="PS01124">
    <property type="entry name" value="HTH_ARAC_FAMILY_2"/>
    <property type="match status" value="1"/>
</dbReference>
<keyword evidence="6" id="KW-1185">Reference proteome</keyword>
<dbReference type="AlphaFoldDB" id="A0A6J5C546"/>
<dbReference type="PANTHER" id="PTHR46796:SF6">
    <property type="entry name" value="ARAC SUBFAMILY"/>
    <property type="match status" value="1"/>
</dbReference>
<evidence type="ECO:0000313" key="6">
    <source>
        <dbReference type="Proteomes" id="UP000494255"/>
    </source>
</evidence>
<name>A0A6J5C546_9BURK</name>
<dbReference type="PANTHER" id="PTHR46796">
    <property type="entry name" value="HTH-TYPE TRANSCRIPTIONAL ACTIVATOR RHAS-RELATED"/>
    <property type="match status" value="1"/>
</dbReference>
<dbReference type="Pfam" id="PF12833">
    <property type="entry name" value="HTH_18"/>
    <property type="match status" value="1"/>
</dbReference>
<dbReference type="SMART" id="SM00342">
    <property type="entry name" value="HTH_ARAC"/>
    <property type="match status" value="1"/>
</dbReference>
<dbReference type="GeneID" id="97043968"/>
<dbReference type="EMBL" id="CADIKC010000008">
    <property type="protein sequence ID" value="CAB3726762.1"/>
    <property type="molecule type" value="Genomic_DNA"/>
</dbReference>
<dbReference type="InterPro" id="IPR009057">
    <property type="entry name" value="Homeodomain-like_sf"/>
</dbReference>
<protein>
    <submittedName>
        <fullName evidence="5">Transcriptional activator FeaR</fullName>
    </submittedName>
</protein>
<dbReference type="Gene3D" id="1.10.10.60">
    <property type="entry name" value="Homeodomain-like"/>
    <property type="match status" value="1"/>
</dbReference>
<evidence type="ECO:0000256" key="2">
    <source>
        <dbReference type="ARBA" id="ARBA00023125"/>
    </source>
</evidence>
<evidence type="ECO:0000256" key="1">
    <source>
        <dbReference type="ARBA" id="ARBA00023015"/>
    </source>
</evidence>
<dbReference type="Pfam" id="PF14525">
    <property type="entry name" value="AraC_binding_2"/>
    <property type="match status" value="1"/>
</dbReference>
<dbReference type="GO" id="GO:0003700">
    <property type="term" value="F:DNA-binding transcription factor activity"/>
    <property type="evidence" value="ECO:0007669"/>
    <property type="project" value="InterPro"/>
</dbReference>
<keyword evidence="1" id="KW-0805">Transcription regulation</keyword>
<sequence>MHDEALGIFRWTTRDFSPARRFEAYMDILCRQLIHVSGNSAKRSGFSAEIASTQIGNMRVSSISGSTQDAYRTRHDICCENKEEYYLMVGIGCAWRFVFEQTVVSLRAGDLVLSDSRRIQRFHWPDNALALSFGLPIDWVETWLPNPASVVGRRIDGDSGWGAALSAYLSQLTPERAVTAPLSSDILTDHVGALLALATSEITASRQEQAPHRDMHVRIVDCIKQRSSELQLSAMDVAASLGLSVRTLHRILALHGDTFGRRLIDARIQTAERMLRSRLFDQVTTAEIGRRAGFVDSTHFIKVCKSRFGKTPGALRRDRGTATL</sequence>
<reference evidence="5 6" key="1">
    <citation type="submission" date="2020-04" db="EMBL/GenBank/DDBJ databases">
        <authorList>
            <person name="De Canck E."/>
        </authorList>
    </citation>
    <scope>NUCLEOTIDE SEQUENCE [LARGE SCALE GENOMIC DNA]</scope>
    <source>
        <strain evidence="5 6">LMG 24238</strain>
    </source>
</reference>
<dbReference type="Proteomes" id="UP000494255">
    <property type="component" value="Unassembled WGS sequence"/>
</dbReference>
<evidence type="ECO:0000256" key="3">
    <source>
        <dbReference type="ARBA" id="ARBA00023163"/>
    </source>
</evidence>
<dbReference type="GO" id="GO:0043565">
    <property type="term" value="F:sequence-specific DNA binding"/>
    <property type="evidence" value="ECO:0007669"/>
    <property type="project" value="InterPro"/>
</dbReference>
<evidence type="ECO:0000313" key="5">
    <source>
        <dbReference type="EMBL" id="CAB3726762.1"/>
    </source>
</evidence>